<evidence type="ECO:0000256" key="5">
    <source>
        <dbReference type="ARBA" id="ARBA00023136"/>
    </source>
</evidence>
<dbReference type="STRING" id="3880.A0A072U0N4"/>
<evidence type="ECO:0000313" key="10">
    <source>
        <dbReference type="Proteomes" id="UP000002051"/>
    </source>
</evidence>
<dbReference type="AlphaFoldDB" id="A0A072U0N4"/>
<dbReference type="Pfam" id="PF04116">
    <property type="entry name" value="FA_hydroxylase"/>
    <property type="match status" value="1"/>
</dbReference>
<dbReference type="EMBL" id="CM001223">
    <property type="protein sequence ID" value="KEH23319.1"/>
    <property type="molecule type" value="Genomic_DNA"/>
</dbReference>
<sequence length="293" mass="34640">MLPYQTLDESKHALGRNLTFAETLWFNYSAKKTDFVLHCHNTLFLCLFYSIAPIPFVLIELSGYKKLNKYKIQPSVNKTLLEMFKCYKYVMWTFIIAVGPLQIISYPTIKWLGIRTGLPLPSGWELFWHLIVYVIIEDYVNYWFHRMLHNKWAFDNIHKVHHEYKTPIALAAPYAHWSEILILGFPAFLGPALVPGHITTYWLWFILRQLEAIETHSGYELPWSPTKYIPFYGGPAYHDYHHYVGGRSQGNFASVFTYCDYIYGTIKGYQYKKRMYEKISPTYTFNSQNYKVD</sequence>
<dbReference type="GO" id="GO:0000254">
    <property type="term" value="F:C-4 methylsterol oxidase activity"/>
    <property type="evidence" value="ECO:0000318"/>
    <property type="project" value="GO_Central"/>
</dbReference>
<reference evidence="8 10" key="2">
    <citation type="journal article" date="2014" name="BMC Genomics">
        <title>An improved genome release (version Mt4.0) for the model legume Medicago truncatula.</title>
        <authorList>
            <person name="Tang H."/>
            <person name="Krishnakumar V."/>
            <person name="Bidwell S."/>
            <person name="Rosen B."/>
            <person name="Chan A."/>
            <person name="Zhou S."/>
            <person name="Gentzbittel L."/>
            <person name="Childs K.L."/>
            <person name="Yandell M."/>
            <person name="Gundlach H."/>
            <person name="Mayer K.F."/>
            <person name="Schwartz D.C."/>
            <person name="Town C.D."/>
        </authorList>
    </citation>
    <scope>GENOME REANNOTATION</scope>
    <source>
        <strain evidence="8">A17</strain>
        <strain evidence="9 10">cv. Jemalong A17</strain>
    </source>
</reference>
<dbReference type="GO" id="GO:0005506">
    <property type="term" value="F:iron ion binding"/>
    <property type="evidence" value="ECO:0007669"/>
    <property type="project" value="InterPro"/>
</dbReference>
<evidence type="ECO:0000259" key="7">
    <source>
        <dbReference type="Pfam" id="PF04116"/>
    </source>
</evidence>
<evidence type="ECO:0000256" key="1">
    <source>
        <dbReference type="ARBA" id="ARBA00004370"/>
    </source>
</evidence>
<comment type="subcellular location">
    <subcellularLocation>
        <location evidence="1">Membrane</location>
    </subcellularLocation>
</comment>
<keyword evidence="5 6" id="KW-0472">Membrane</keyword>
<feature type="transmembrane region" description="Helical" evidence="6">
    <location>
        <begin position="42"/>
        <end position="65"/>
    </location>
</feature>
<evidence type="ECO:0000256" key="2">
    <source>
        <dbReference type="ARBA" id="ARBA00009324"/>
    </source>
</evidence>
<name>A0A072U0N4_MEDTR</name>
<organism evidence="8 10">
    <name type="scientific">Medicago truncatula</name>
    <name type="common">Barrel medic</name>
    <name type="synonym">Medicago tribuloides</name>
    <dbReference type="NCBI Taxonomy" id="3880"/>
    <lineage>
        <taxon>Eukaryota</taxon>
        <taxon>Viridiplantae</taxon>
        <taxon>Streptophyta</taxon>
        <taxon>Embryophyta</taxon>
        <taxon>Tracheophyta</taxon>
        <taxon>Spermatophyta</taxon>
        <taxon>Magnoliopsida</taxon>
        <taxon>eudicotyledons</taxon>
        <taxon>Gunneridae</taxon>
        <taxon>Pentapetalae</taxon>
        <taxon>rosids</taxon>
        <taxon>fabids</taxon>
        <taxon>Fabales</taxon>
        <taxon>Fabaceae</taxon>
        <taxon>Papilionoideae</taxon>
        <taxon>50 kb inversion clade</taxon>
        <taxon>NPAAA clade</taxon>
        <taxon>Hologalegina</taxon>
        <taxon>IRL clade</taxon>
        <taxon>Trifolieae</taxon>
        <taxon>Medicago</taxon>
    </lineage>
</organism>
<reference evidence="8 10" key="1">
    <citation type="journal article" date="2011" name="Nature">
        <title>The Medicago genome provides insight into the evolution of rhizobial symbioses.</title>
        <authorList>
            <person name="Young N.D."/>
            <person name="Debelle F."/>
            <person name="Oldroyd G.E."/>
            <person name="Geurts R."/>
            <person name="Cannon S.B."/>
            <person name="Udvardi M.K."/>
            <person name="Benedito V.A."/>
            <person name="Mayer K.F."/>
            <person name="Gouzy J."/>
            <person name="Schoof H."/>
            <person name="Van de Peer Y."/>
            <person name="Proost S."/>
            <person name="Cook D.R."/>
            <person name="Meyers B.C."/>
            <person name="Spannagl M."/>
            <person name="Cheung F."/>
            <person name="De Mita S."/>
            <person name="Krishnakumar V."/>
            <person name="Gundlach H."/>
            <person name="Zhou S."/>
            <person name="Mudge J."/>
            <person name="Bharti A.K."/>
            <person name="Murray J.D."/>
            <person name="Naoumkina M.A."/>
            <person name="Rosen B."/>
            <person name="Silverstein K.A."/>
            <person name="Tang H."/>
            <person name="Rombauts S."/>
            <person name="Zhao P.X."/>
            <person name="Zhou P."/>
            <person name="Barbe V."/>
            <person name="Bardou P."/>
            <person name="Bechner M."/>
            <person name="Bellec A."/>
            <person name="Berger A."/>
            <person name="Berges H."/>
            <person name="Bidwell S."/>
            <person name="Bisseling T."/>
            <person name="Choisne N."/>
            <person name="Couloux A."/>
            <person name="Denny R."/>
            <person name="Deshpande S."/>
            <person name="Dai X."/>
            <person name="Doyle J.J."/>
            <person name="Dudez A.M."/>
            <person name="Farmer A.D."/>
            <person name="Fouteau S."/>
            <person name="Franken C."/>
            <person name="Gibelin C."/>
            <person name="Gish J."/>
            <person name="Goldstein S."/>
            <person name="Gonzalez A.J."/>
            <person name="Green P.J."/>
            <person name="Hallab A."/>
            <person name="Hartog M."/>
            <person name="Hua A."/>
            <person name="Humphray S.J."/>
            <person name="Jeong D.H."/>
            <person name="Jing Y."/>
            <person name="Jocker A."/>
            <person name="Kenton S.M."/>
            <person name="Kim D.J."/>
            <person name="Klee K."/>
            <person name="Lai H."/>
            <person name="Lang C."/>
            <person name="Lin S."/>
            <person name="Macmil S.L."/>
            <person name="Magdelenat G."/>
            <person name="Matthews L."/>
            <person name="McCorrison J."/>
            <person name="Monaghan E.L."/>
            <person name="Mun J.H."/>
            <person name="Najar F.Z."/>
            <person name="Nicholson C."/>
            <person name="Noirot C."/>
            <person name="O'Bleness M."/>
            <person name="Paule C.R."/>
            <person name="Poulain J."/>
            <person name="Prion F."/>
            <person name="Qin B."/>
            <person name="Qu C."/>
            <person name="Retzel E.F."/>
            <person name="Riddle C."/>
            <person name="Sallet E."/>
            <person name="Samain S."/>
            <person name="Samson N."/>
            <person name="Sanders I."/>
            <person name="Saurat O."/>
            <person name="Scarpelli C."/>
            <person name="Schiex T."/>
            <person name="Segurens B."/>
            <person name="Severin A.J."/>
            <person name="Sherrier D.J."/>
            <person name="Shi R."/>
            <person name="Sims S."/>
            <person name="Singer S.R."/>
            <person name="Sinharoy S."/>
            <person name="Sterck L."/>
            <person name="Viollet A."/>
            <person name="Wang B.B."/>
            <person name="Wang K."/>
            <person name="Wang M."/>
            <person name="Wang X."/>
            <person name="Warfsmann J."/>
            <person name="Weissenbach J."/>
            <person name="White D.D."/>
            <person name="White J.D."/>
            <person name="Wiley G.B."/>
            <person name="Wincker P."/>
            <person name="Xing Y."/>
            <person name="Yang L."/>
            <person name="Yao Z."/>
            <person name="Ying F."/>
            <person name="Zhai J."/>
            <person name="Zhou L."/>
            <person name="Zuber A."/>
            <person name="Denarie J."/>
            <person name="Dixon R.A."/>
            <person name="May G.D."/>
            <person name="Schwartz D.C."/>
            <person name="Rogers J."/>
            <person name="Quetier F."/>
            <person name="Town C.D."/>
            <person name="Roe B.A."/>
        </authorList>
    </citation>
    <scope>NUCLEOTIDE SEQUENCE [LARGE SCALE GENOMIC DNA]</scope>
    <source>
        <strain evidence="8">A17</strain>
        <strain evidence="9 10">cv. Jemalong A17</strain>
    </source>
</reference>
<dbReference type="KEGG" id="mtr:25498869"/>
<proteinExistence type="inferred from homology"/>
<dbReference type="EnsemblPlants" id="KEH23319">
    <property type="protein sequence ID" value="KEH23319"/>
    <property type="gene ID" value="MTR_7g074900"/>
</dbReference>
<dbReference type="OrthoDB" id="1658724at2759"/>
<protein>
    <submittedName>
        <fullName evidence="8">C-4 methylsterol oxidase</fullName>
    </submittedName>
</protein>
<feature type="transmembrane region" description="Helical" evidence="6">
    <location>
        <begin position="126"/>
        <end position="144"/>
    </location>
</feature>
<feature type="transmembrane region" description="Helical" evidence="6">
    <location>
        <begin position="86"/>
        <end position="106"/>
    </location>
</feature>
<dbReference type="GO" id="GO:0005789">
    <property type="term" value="C:endoplasmic reticulum membrane"/>
    <property type="evidence" value="ECO:0000318"/>
    <property type="project" value="GO_Central"/>
</dbReference>
<keyword evidence="10" id="KW-1185">Reference proteome</keyword>
<keyword evidence="3 6" id="KW-0812">Transmembrane</keyword>
<evidence type="ECO:0000313" key="9">
    <source>
        <dbReference type="EnsemblPlants" id="KEH23319"/>
    </source>
</evidence>
<feature type="domain" description="Fatty acid hydroxylase" evidence="7">
    <location>
        <begin position="131"/>
        <end position="265"/>
    </location>
</feature>
<dbReference type="HOGENOM" id="CLU_047036_5_3_1"/>
<gene>
    <name evidence="9" type="primary">25498869</name>
    <name evidence="8" type="ordered locus">MTR_7g074900</name>
</gene>
<dbReference type="Proteomes" id="UP000002051">
    <property type="component" value="Unassembled WGS sequence"/>
</dbReference>
<dbReference type="InterPro" id="IPR050307">
    <property type="entry name" value="Sterol_Desaturase_Related"/>
</dbReference>
<dbReference type="GO" id="GO:0016126">
    <property type="term" value="P:sterol biosynthetic process"/>
    <property type="evidence" value="ECO:0000318"/>
    <property type="project" value="GO_Central"/>
</dbReference>
<dbReference type="PANTHER" id="PTHR11863">
    <property type="entry name" value="STEROL DESATURASE"/>
    <property type="match status" value="1"/>
</dbReference>
<comment type="similarity">
    <text evidence="2">Belongs to the sterol desaturase family.</text>
</comment>
<evidence type="ECO:0000313" key="8">
    <source>
        <dbReference type="EMBL" id="KEH23319.1"/>
    </source>
</evidence>
<accession>A0A072U0N4</accession>
<evidence type="ECO:0000256" key="3">
    <source>
        <dbReference type="ARBA" id="ARBA00022692"/>
    </source>
</evidence>
<evidence type="ECO:0000256" key="6">
    <source>
        <dbReference type="SAM" id="Phobius"/>
    </source>
</evidence>
<dbReference type="InterPro" id="IPR006694">
    <property type="entry name" value="Fatty_acid_hydroxylase"/>
</dbReference>
<keyword evidence="4 6" id="KW-1133">Transmembrane helix</keyword>
<evidence type="ECO:0000256" key="4">
    <source>
        <dbReference type="ARBA" id="ARBA00022989"/>
    </source>
</evidence>
<reference evidence="9" key="3">
    <citation type="submission" date="2015-04" db="UniProtKB">
        <authorList>
            <consortium name="EnsemblPlants"/>
        </authorList>
    </citation>
    <scope>IDENTIFICATION</scope>
    <source>
        <strain evidence="9">cv. Jemalong A17</strain>
    </source>
</reference>